<dbReference type="Pfam" id="PF05721">
    <property type="entry name" value="PhyH"/>
    <property type="match status" value="1"/>
</dbReference>
<protein>
    <submittedName>
        <fullName evidence="2">Phytanoyl-CoA dioxygenase (PhyH)</fullName>
    </submittedName>
</protein>
<accession>A0A1I3ZBI1</accession>
<dbReference type="Proteomes" id="UP000199598">
    <property type="component" value="Unassembled WGS sequence"/>
</dbReference>
<keyword evidence="3" id="KW-1185">Reference proteome</keyword>
<dbReference type="Gene3D" id="2.60.120.620">
    <property type="entry name" value="q2cbj1_9rhob like domain"/>
    <property type="match status" value="1"/>
</dbReference>
<dbReference type="EMBL" id="FOSK01000005">
    <property type="protein sequence ID" value="SFK41464.1"/>
    <property type="molecule type" value="Genomic_DNA"/>
</dbReference>
<dbReference type="InterPro" id="IPR008775">
    <property type="entry name" value="Phytyl_CoA_dOase-like"/>
</dbReference>
<evidence type="ECO:0000256" key="1">
    <source>
        <dbReference type="ARBA" id="ARBA00001954"/>
    </source>
</evidence>
<dbReference type="GO" id="GO:0051213">
    <property type="term" value="F:dioxygenase activity"/>
    <property type="evidence" value="ECO:0007669"/>
    <property type="project" value="UniProtKB-KW"/>
</dbReference>
<proteinExistence type="predicted"/>
<evidence type="ECO:0000313" key="2">
    <source>
        <dbReference type="EMBL" id="SFK41464.1"/>
    </source>
</evidence>
<evidence type="ECO:0000313" key="3">
    <source>
        <dbReference type="Proteomes" id="UP000199598"/>
    </source>
</evidence>
<dbReference type="PANTHER" id="PTHR20883:SF48">
    <property type="entry name" value="ECTOINE DIOXYGENASE"/>
    <property type="match status" value="1"/>
</dbReference>
<reference evidence="2 3" key="1">
    <citation type="submission" date="2016-10" db="EMBL/GenBank/DDBJ databases">
        <authorList>
            <person name="Varghese N."/>
            <person name="Submissions S."/>
        </authorList>
    </citation>
    <scope>NUCLEOTIDE SEQUENCE [LARGE SCALE GENOMIC DNA]</scope>
    <source>
        <strain evidence="2 3">DSM 16392</strain>
    </source>
</reference>
<keyword evidence="2" id="KW-0560">Oxidoreductase</keyword>
<dbReference type="SUPFAM" id="SSF51197">
    <property type="entry name" value="Clavaminate synthase-like"/>
    <property type="match status" value="1"/>
</dbReference>
<name>A0A1I3ZBI1_9HYPH</name>
<dbReference type="RefSeq" id="WP_093519189.1">
    <property type="nucleotide sequence ID" value="NZ_FOSK01000005.1"/>
</dbReference>
<keyword evidence="2" id="KW-0223">Dioxygenase</keyword>
<sequence length="301" mass="33733">MTLTDTANTIDTGSYQKDGYLFPIKVLGPDNAIRMRAELEAIEKLQGRPMDKAQCNKSYLLYDWADELVHHPVILDAVEQLIGPDILCLMTNLFTKEAGSSSYVSMHQDAAYWGVDADDVVTAWVALSPATAQSGVMKVEPGSHKSIRTQINTYAKDNLLTRGQEIPEEELEPENQIYMELKPGEMSLHHFKLVHGSDANTTSDRRIGFAIRYVAAKSNVSADNQSALLVRGQNHTSIIMEKRAKDLNPTQRYREHARAMRNLVRSMLLPQKEAGLGERARLFITRQAGVLLTYYRQIKGG</sequence>
<comment type="caution">
    <text evidence="2">The sequence shown here is derived from an EMBL/GenBank/DDBJ whole genome shotgun (WGS) entry which is preliminary data.</text>
</comment>
<organism evidence="2 3">
    <name type="scientific">Pseudovibrio ascidiaceicola</name>
    <dbReference type="NCBI Taxonomy" id="285279"/>
    <lineage>
        <taxon>Bacteria</taxon>
        <taxon>Pseudomonadati</taxon>
        <taxon>Pseudomonadota</taxon>
        <taxon>Alphaproteobacteria</taxon>
        <taxon>Hyphomicrobiales</taxon>
        <taxon>Stappiaceae</taxon>
        <taxon>Pseudovibrio</taxon>
    </lineage>
</organism>
<dbReference type="PANTHER" id="PTHR20883">
    <property type="entry name" value="PHYTANOYL-COA DIOXYGENASE DOMAIN CONTAINING 1"/>
    <property type="match status" value="1"/>
</dbReference>
<gene>
    <name evidence="2" type="ORF">SAMN04488518_1057</name>
</gene>
<comment type="cofactor">
    <cofactor evidence="1">
        <name>Fe(2+)</name>
        <dbReference type="ChEBI" id="CHEBI:29033"/>
    </cofactor>
</comment>